<keyword evidence="3" id="KW-1185">Reference proteome</keyword>
<dbReference type="PROSITE" id="PS00092">
    <property type="entry name" value="N6_MTASE"/>
    <property type="match status" value="1"/>
</dbReference>
<dbReference type="GO" id="GO:0003676">
    <property type="term" value="F:nucleic acid binding"/>
    <property type="evidence" value="ECO:0007669"/>
    <property type="project" value="InterPro"/>
</dbReference>
<name>D7G7V7_ECTSI</name>
<dbReference type="InterPro" id="IPR029063">
    <property type="entry name" value="SAM-dependent_MTases_sf"/>
</dbReference>
<reference evidence="2 3" key="1">
    <citation type="journal article" date="2010" name="Nature">
        <title>The Ectocarpus genome and the independent evolution of multicellularity in brown algae.</title>
        <authorList>
            <person name="Cock J.M."/>
            <person name="Sterck L."/>
            <person name="Rouze P."/>
            <person name="Scornet D."/>
            <person name="Allen A.E."/>
            <person name="Amoutzias G."/>
            <person name="Anthouard V."/>
            <person name="Artiguenave F."/>
            <person name="Aury J.M."/>
            <person name="Badger J.H."/>
            <person name="Beszteri B."/>
            <person name="Billiau K."/>
            <person name="Bonnet E."/>
            <person name="Bothwell J.H."/>
            <person name="Bowler C."/>
            <person name="Boyen C."/>
            <person name="Brownlee C."/>
            <person name="Carrano C.J."/>
            <person name="Charrier B."/>
            <person name="Cho G.Y."/>
            <person name="Coelho S.M."/>
            <person name="Collen J."/>
            <person name="Corre E."/>
            <person name="Da Silva C."/>
            <person name="Delage L."/>
            <person name="Delaroque N."/>
            <person name="Dittami S.M."/>
            <person name="Doulbeau S."/>
            <person name="Elias M."/>
            <person name="Farnham G."/>
            <person name="Gachon C.M."/>
            <person name="Gschloessl B."/>
            <person name="Heesch S."/>
            <person name="Jabbari K."/>
            <person name="Jubin C."/>
            <person name="Kawai H."/>
            <person name="Kimura K."/>
            <person name="Kloareg B."/>
            <person name="Kupper F.C."/>
            <person name="Lang D."/>
            <person name="Le Bail A."/>
            <person name="Leblanc C."/>
            <person name="Lerouge P."/>
            <person name="Lohr M."/>
            <person name="Lopez P.J."/>
            <person name="Martens C."/>
            <person name="Maumus F."/>
            <person name="Michel G."/>
            <person name="Miranda-Saavedra D."/>
            <person name="Morales J."/>
            <person name="Moreau H."/>
            <person name="Motomura T."/>
            <person name="Nagasato C."/>
            <person name="Napoli C.A."/>
            <person name="Nelson D.R."/>
            <person name="Nyvall-Collen P."/>
            <person name="Peters A.F."/>
            <person name="Pommier C."/>
            <person name="Potin P."/>
            <person name="Poulain J."/>
            <person name="Quesneville H."/>
            <person name="Read B."/>
            <person name="Rensing S.A."/>
            <person name="Ritter A."/>
            <person name="Rousvoal S."/>
            <person name="Samanta M."/>
            <person name="Samson G."/>
            <person name="Schroeder D.C."/>
            <person name="Segurens B."/>
            <person name="Strittmatter M."/>
            <person name="Tonon T."/>
            <person name="Tregear J.W."/>
            <person name="Valentin K."/>
            <person name="von Dassow P."/>
            <person name="Yamagishi T."/>
            <person name="Van de Peer Y."/>
            <person name="Wincker P."/>
        </authorList>
    </citation>
    <scope>NUCLEOTIDE SEQUENCE [LARGE SCALE GENOMIC DNA]</scope>
    <source>
        <strain evidence="3">Ec32 / CCAP1310/4</strain>
    </source>
</reference>
<dbReference type="AlphaFoldDB" id="D7G7V7"/>
<gene>
    <name evidence="2" type="ORF">Esi_0085_0104</name>
</gene>
<dbReference type="PANTHER" id="PTHR39444:SF3">
    <property type="entry name" value="SITE-SPECIFIC DNA-METHYLTRANSFERASE (ADENINE-SPECIFIC)"/>
    <property type="match status" value="1"/>
</dbReference>
<feature type="region of interest" description="Disordered" evidence="1">
    <location>
        <begin position="1"/>
        <end position="111"/>
    </location>
</feature>
<dbReference type="SUPFAM" id="SSF53335">
    <property type="entry name" value="S-adenosyl-L-methionine-dependent methyltransferases"/>
    <property type="match status" value="1"/>
</dbReference>
<feature type="compositionally biased region" description="Basic residues" evidence="1">
    <location>
        <begin position="13"/>
        <end position="34"/>
    </location>
</feature>
<dbReference type="EMBL" id="FN649741">
    <property type="protein sequence ID" value="CBJ27838.1"/>
    <property type="molecule type" value="Genomic_DNA"/>
</dbReference>
<sequence>MEKGEREAGTRTNPKRSKSKSKSNKSNKSNKRRRDKESTSAKVDRSTNHSSATATTSGTGERTVAGDPSDQGKKRPRGDGAGAAAASLAGKKRPRESLAAPHHHPFPTEYGDHFETPLQAYRDIEVALALLAKLLDKKRKHLRIWDPYYCAGRTPRLLGQLGFPKVEHSNQDFYKVVREKRQPKHDVLITNPPYSGDHKKRCLEYCRASGKPWFLLVPNYVATKDYYRLAVLGPAAGPGGEPFYVVPENKYYFDHPEGTGHADSPFTGVWYVHCGSHTEAVFEGTITQKRGGVSVLRSLDELSQTGAVTTERRLNPRQRKALKKKRMAAAAELL</sequence>
<evidence type="ECO:0000256" key="1">
    <source>
        <dbReference type="SAM" id="MobiDB-lite"/>
    </source>
</evidence>
<evidence type="ECO:0000313" key="2">
    <source>
        <dbReference type="EMBL" id="CBJ27838.1"/>
    </source>
</evidence>
<protein>
    <submittedName>
        <fullName evidence="2">Uncharacterized protein</fullName>
    </submittedName>
</protein>
<dbReference type="Proteomes" id="UP000002630">
    <property type="component" value="Linkage Group LG16"/>
</dbReference>
<accession>D7G7V7</accession>
<dbReference type="eggNOG" id="ENOG502S29B">
    <property type="taxonomic scope" value="Eukaryota"/>
</dbReference>
<dbReference type="PANTHER" id="PTHR39444">
    <property type="entry name" value="SITE-SPECIFIC DNA-METHYLTRANSFERASE (ADENINE-SPECIFIC)"/>
    <property type="match status" value="1"/>
</dbReference>
<dbReference type="InterPro" id="IPR002052">
    <property type="entry name" value="DNA_methylase_N6_adenine_CS"/>
</dbReference>
<dbReference type="OMA" id="INAPRHT"/>
<dbReference type="OrthoDB" id="203687at2759"/>
<dbReference type="GO" id="GO:0008168">
    <property type="term" value="F:methyltransferase activity"/>
    <property type="evidence" value="ECO:0007669"/>
    <property type="project" value="InterPro"/>
</dbReference>
<dbReference type="GO" id="GO:0032259">
    <property type="term" value="P:methylation"/>
    <property type="evidence" value="ECO:0007669"/>
    <property type="project" value="InterPro"/>
</dbReference>
<proteinExistence type="predicted"/>
<feature type="compositionally biased region" description="Low complexity" evidence="1">
    <location>
        <begin position="50"/>
        <end position="60"/>
    </location>
</feature>
<dbReference type="InParanoid" id="D7G7V7"/>
<evidence type="ECO:0000313" key="3">
    <source>
        <dbReference type="Proteomes" id="UP000002630"/>
    </source>
</evidence>
<dbReference type="EMBL" id="FN649086">
    <property type="protein sequence ID" value="CBJ27838.1"/>
    <property type="molecule type" value="Genomic_DNA"/>
</dbReference>
<organism evidence="2 3">
    <name type="scientific">Ectocarpus siliculosus</name>
    <name type="common">Brown alga</name>
    <name type="synonym">Conferva siliculosa</name>
    <dbReference type="NCBI Taxonomy" id="2880"/>
    <lineage>
        <taxon>Eukaryota</taxon>
        <taxon>Sar</taxon>
        <taxon>Stramenopiles</taxon>
        <taxon>Ochrophyta</taxon>
        <taxon>PX clade</taxon>
        <taxon>Phaeophyceae</taxon>
        <taxon>Ectocarpales</taxon>
        <taxon>Ectocarpaceae</taxon>
        <taxon>Ectocarpus</taxon>
    </lineage>
</organism>
<feature type="compositionally biased region" description="Basic and acidic residues" evidence="1">
    <location>
        <begin position="35"/>
        <end position="47"/>
    </location>
</feature>